<evidence type="ECO:0000313" key="2">
    <source>
        <dbReference type="EMBL" id="AJD90600.1"/>
    </source>
</evidence>
<dbReference type="KEGG" id="jeo:JMA_12830"/>
<dbReference type="EMBL" id="CP009416">
    <property type="protein sequence ID" value="AJD90600.1"/>
    <property type="molecule type" value="Genomic_DNA"/>
</dbReference>
<protein>
    <recommendedName>
        <fullName evidence="4">Multidrug ABC transporter ATPase</fullName>
    </recommendedName>
</protein>
<sequence>MPGREYFKELEPVNGSMASTMEELVMLGKQMEKIRSGGELKSSKKLSDPIQYEEKS</sequence>
<reference evidence="2 3" key="1">
    <citation type="submission" date="2014-08" db="EMBL/GenBank/DDBJ databases">
        <title>Complete genome of a marine bacteria Jeotgalibacillus malaysiensis.</title>
        <authorList>
            <person name="Yaakop A.S."/>
            <person name="Chan K.-G."/>
            <person name="Goh K.M."/>
        </authorList>
    </citation>
    <scope>NUCLEOTIDE SEQUENCE [LARGE SCALE GENOMIC DNA]</scope>
    <source>
        <strain evidence="2 3">D5</strain>
    </source>
</reference>
<evidence type="ECO:0000256" key="1">
    <source>
        <dbReference type="SAM" id="MobiDB-lite"/>
    </source>
</evidence>
<proteinExistence type="predicted"/>
<accession>A0A0B5AJS9</accession>
<evidence type="ECO:0008006" key="4">
    <source>
        <dbReference type="Google" id="ProtNLM"/>
    </source>
</evidence>
<keyword evidence="3" id="KW-1185">Reference proteome</keyword>
<dbReference type="RefSeq" id="WP_156129535.1">
    <property type="nucleotide sequence ID" value="NZ_CP085252.1"/>
</dbReference>
<evidence type="ECO:0000313" key="3">
    <source>
        <dbReference type="Proteomes" id="UP000031449"/>
    </source>
</evidence>
<name>A0A0B5AJS9_9BACL</name>
<feature type="region of interest" description="Disordered" evidence="1">
    <location>
        <begin position="34"/>
        <end position="56"/>
    </location>
</feature>
<dbReference type="BioCyc" id="JESP1508404:G14D9-10537-MONOMER"/>
<dbReference type="AlphaFoldDB" id="A0A0B5AJS9"/>
<organism evidence="2 3">
    <name type="scientific">Jeotgalibacillus malaysiensis</name>
    <dbReference type="NCBI Taxonomy" id="1508404"/>
    <lineage>
        <taxon>Bacteria</taxon>
        <taxon>Bacillati</taxon>
        <taxon>Bacillota</taxon>
        <taxon>Bacilli</taxon>
        <taxon>Bacillales</taxon>
        <taxon>Caryophanaceae</taxon>
        <taxon>Jeotgalibacillus</taxon>
    </lineage>
</organism>
<dbReference type="OrthoDB" id="2454928at2"/>
<gene>
    <name evidence="2" type="ORF">JMA_12830</name>
</gene>
<dbReference type="Proteomes" id="UP000031449">
    <property type="component" value="Chromosome"/>
</dbReference>
<dbReference type="HOGENOM" id="CLU_208901_1_0_9"/>